<proteinExistence type="predicted"/>
<dbReference type="PANTHER" id="PTHR46877:SF7">
    <property type="entry name" value="EPHRIN TYPE-A RECEPTOR 8"/>
    <property type="match status" value="1"/>
</dbReference>
<dbReference type="Gene3D" id="2.60.40.10">
    <property type="entry name" value="Immunoglobulins"/>
    <property type="match status" value="1"/>
</dbReference>
<accession>A0A212D3X9</accession>
<evidence type="ECO:0000313" key="10">
    <source>
        <dbReference type="EMBL" id="OWK12932.1"/>
    </source>
</evidence>
<dbReference type="OrthoDB" id="1919336at2759"/>
<dbReference type="GO" id="GO:0005524">
    <property type="term" value="F:ATP binding"/>
    <property type="evidence" value="ECO:0007669"/>
    <property type="project" value="UniProtKB-KW"/>
</dbReference>
<reference evidence="10 11" key="1">
    <citation type="journal article" date="2018" name="Mol. Genet. Genomics">
        <title>The red deer Cervus elaphus genome CerEla1.0: sequencing, annotating, genes, and chromosomes.</title>
        <authorList>
            <person name="Bana N.A."/>
            <person name="Nyiri A."/>
            <person name="Nagy J."/>
            <person name="Frank K."/>
            <person name="Nagy T."/>
            <person name="Steger V."/>
            <person name="Schiller M."/>
            <person name="Lakatos P."/>
            <person name="Sugar L."/>
            <person name="Horn P."/>
            <person name="Barta E."/>
            <person name="Orosz L."/>
        </authorList>
    </citation>
    <scope>NUCLEOTIDE SEQUENCE [LARGE SCALE GENOMIC DNA]</scope>
    <source>
        <strain evidence="10">Hungarian</strain>
    </source>
</reference>
<protein>
    <recommendedName>
        <fullName evidence="9">SAM domain-containing protein</fullName>
    </recommendedName>
</protein>
<keyword evidence="11" id="KW-1185">Reference proteome</keyword>
<keyword evidence="6 8" id="KW-0472">Membrane</keyword>
<feature type="transmembrane region" description="Helical" evidence="8">
    <location>
        <begin position="96"/>
        <end position="116"/>
    </location>
</feature>
<dbReference type="SUPFAM" id="SSF47769">
    <property type="entry name" value="SAM/Pointed domain"/>
    <property type="match status" value="1"/>
</dbReference>
<dbReference type="GO" id="GO:0030425">
    <property type="term" value="C:dendrite"/>
    <property type="evidence" value="ECO:0007669"/>
    <property type="project" value="TreeGrafter"/>
</dbReference>
<dbReference type="InterPro" id="IPR036116">
    <property type="entry name" value="FN3_sf"/>
</dbReference>
<dbReference type="InterPro" id="IPR013761">
    <property type="entry name" value="SAM/pointed_sf"/>
</dbReference>
<dbReference type="PROSITE" id="PS50105">
    <property type="entry name" value="SAM_DOMAIN"/>
    <property type="match status" value="1"/>
</dbReference>
<dbReference type="GO" id="GO:0007411">
    <property type="term" value="P:axon guidance"/>
    <property type="evidence" value="ECO:0007669"/>
    <property type="project" value="TreeGrafter"/>
</dbReference>
<evidence type="ECO:0000256" key="6">
    <source>
        <dbReference type="ARBA" id="ARBA00023136"/>
    </source>
</evidence>
<dbReference type="Proteomes" id="UP000242450">
    <property type="component" value="Chromosome 8"/>
</dbReference>
<keyword evidence="2 8" id="KW-0812">Transmembrane</keyword>
<evidence type="ECO:0000256" key="7">
    <source>
        <dbReference type="ARBA" id="ARBA00023170"/>
    </source>
</evidence>
<dbReference type="InterPro" id="IPR013783">
    <property type="entry name" value="Ig-like_fold"/>
</dbReference>
<evidence type="ECO:0000256" key="2">
    <source>
        <dbReference type="ARBA" id="ARBA00022692"/>
    </source>
</evidence>
<dbReference type="CDD" id="cd09550">
    <property type="entry name" value="SAM_EPH-A8"/>
    <property type="match status" value="1"/>
</dbReference>
<dbReference type="SMART" id="SM00454">
    <property type="entry name" value="SAM"/>
    <property type="match status" value="1"/>
</dbReference>
<feature type="domain" description="SAM" evidence="9">
    <location>
        <begin position="283"/>
        <end position="343"/>
    </location>
</feature>
<keyword evidence="3" id="KW-0547">Nucleotide-binding</keyword>
<keyword evidence="4" id="KW-0067">ATP-binding</keyword>
<name>A0A212D3X9_CEREH</name>
<evidence type="ECO:0000256" key="4">
    <source>
        <dbReference type="ARBA" id="ARBA00022840"/>
    </source>
</evidence>
<sequence length="354" mass="38382">MSHGDVTPHACAFAPWGTCRCREEGPPSAPVNLISSVNGTSVTLEWAPPLDRGGRSDITYNAVCRRCPWALGHCEAKAARPLRPGLRGPRYDTRTIVWICLTLITGLVVLLLLLICKKRWVVLGPRPPLPLPLESSPPPVFLPLHHPPGKIPEPKFYTEPHTYEEPGRTGRGFTREIEASRIHIEKIIGSGRLAMIVTEYMENGSLDAFLRPLPSPAAFPACPGQGAGFLWALGRLRPDPCITQPGPLTPVHTSPSKPGCPPPAFARSCFDLRGGGGGSGGLTVGDWLDSIRMGRYRDHFAAGGYSSLGMVLRMNAQDVRALGITLMGHQKKILGSIQTMRAQLTSTQGPRRHL</sequence>
<keyword evidence="7" id="KW-0675">Receptor</keyword>
<dbReference type="AlphaFoldDB" id="A0A212D3X9"/>
<gene>
    <name evidence="10" type="ORF">Celaphus_00014756</name>
</gene>
<dbReference type="GO" id="GO:0005886">
    <property type="term" value="C:plasma membrane"/>
    <property type="evidence" value="ECO:0007669"/>
    <property type="project" value="TreeGrafter"/>
</dbReference>
<dbReference type="SUPFAM" id="SSF49265">
    <property type="entry name" value="Fibronectin type III"/>
    <property type="match status" value="1"/>
</dbReference>
<comment type="caution">
    <text evidence="10">The sequence shown here is derived from an EMBL/GenBank/DDBJ whole genome shotgun (WGS) entry which is preliminary data.</text>
</comment>
<dbReference type="Gene3D" id="1.10.150.50">
    <property type="entry name" value="Transcription Factor, Ets-1"/>
    <property type="match status" value="1"/>
</dbReference>
<comment type="subcellular location">
    <subcellularLocation>
        <location evidence="1">Membrane</location>
        <topology evidence="1">Single-pass membrane protein</topology>
    </subcellularLocation>
</comment>
<dbReference type="InterPro" id="IPR001660">
    <property type="entry name" value="SAM"/>
</dbReference>
<evidence type="ECO:0000256" key="1">
    <source>
        <dbReference type="ARBA" id="ARBA00004167"/>
    </source>
</evidence>
<dbReference type="InterPro" id="IPR003961">
    <property type="entry name" value="FN3_dom"/>
</dbReference>
<evidence type="ECO:0000259" key="9">
    <source>
        <dbReference type="PROSITE" id="PS50105"/>
    </source>
</evidence>
<evidence type="ECO:0000256" key="3">
    <source>
        <dbReference type="ARBA" id="ARBA00022741"/>
    </source>
</evidence>
<keyword evidence="5 8" id="KW-1133">Transmembrane helix</keyword>
<dbReference type="PANTHER" id="PTHR46877">
    <property type="entry name" value="EPH RECEPTOR A5"/>
    <property type="match status" value="1"/>
</dbReference>
<dbReference type="EMBL" id="MKHE01000008">
    <property type="protein sequence ID" value="OWK12932.1"/>
    <property type="molecule type" value="Genomic_DNA"/>
</dbReference>
<dbReference type="FunFam" id="1.10.150.50:FF:000058">
    <property type="entry name" value="ephrin type-A receptor 8"/>
    <property type="match status" value="1"/>
</dbReference>
<dbReference type="GO" id="GO:0005005">
    <property type="term" value="F:transmembrane-ephrin receptor activity"/>
    <property type="evidence" value="ECO:0007669"/>
    <property type="project" value="TreeGrafter"/>
</dbReference>
<evidence type="ECO:0000256" key="8">
    <source>
        <dbReference type="SAM" id="Phobius"/>
    </source>
</evidence>
<dbReference type="CDD" id="cd00063">
    <property type="entry name" value="FN3"/>
    <property type="match status" value="1"/>
</dbReference>
<evidence type="ECO:0000313" key="11">
    <source>
        <dbReference type="Proteomes" id="UP000242450"/>
    </source>
</evidence>
<dbReference type="InterPro" id="IPR050449">
    <property type="entry name" value="Ephrin_rcpt_TKs"/>
</dbReference>
<evidence type="ECO:0000256" key="5">
    <source>
        <dbReference type="ARBA" id="ARBA00022989"/>
    </source>
</evidence>
<dbReference type="Pfam" id="PF00536">
    <property type="entry name" value="SAM_1"/>
    <property type="match status" value="1"/>
</dbReference>
<organism evidence="10 11">
    <name type="scientific">Cervus elaphus hippelaphus</name>
    <name type="common">European red deer</name>
    <dbReference type="NCBI Taxonomy" id="46360"/>
    <lineage>
        <taxon>Eukaryota</taxon>
        <taxon>Metazoa</taxon>
        <taxon>Chordata</taxon>
        <taxon>Craniata</taxon>
        <taxon>Vertebrata</taxon>
        <taxon>Euteleostomi</taxon>
        <taxon>Mammalia</taxon>
        <taxon>Eutheria</taxon>
        <taxon>Laurasiatheria</taxon>
        <taxon>Artiodactyla</taxon>
        <taxon>Ruminantia</taxon>
        <taxon>Pecora</taxon>
        <taxon>Cervidae</taxon>
        <taxon>Cervinae</taxon>
        <taxon>Cervus</taxon>
    </lineage>
</organism>